<gene>
    <name evidence="2" type="ORF">Ctob_013163</name>
</gene>
<dbReference type="AlphaFoldDB" id="A0A0M0LR43"/>
<dbReference type="EMBL" id="JWZX01000194">
    <property type="protein sequence ID" value="KOO53525.1"/>
    <property type="molecule type" value="Genomic_DNA"/>
</dbReference>
<organism evidence="2 3">
    <name type="scientific">Chrysochromulina tobinii</name>
    <dbReference type="NCBI Taxonomy" id="1460289"/>
    <lineage>
        <taxon>Eukaryota</taxon>
        <taxon>Haptista</taxon>
        <taxon>Haptophyta</taxon>
        <taxon>Prymnesiophyceae</taxon>
        <taxon>Prymnesiales</taxon>
        <taxon>Chrysochromulinaceae</taxon>
        <taxon>Chrysochromulina</taxon>
    </lineage>
</organism>
<evidence type="ECO:0000313" key="2">
    <source>
        <dbReference type="EMBL" id="KOO53525.1"/>
    </source>
</evidence>
<accession>A0A0M0LR43</accession>
<proteinExistence type="predicted"/>
<keyword evidence="1" id="KW-1133">Transmembrane helix</keyword>
<feature type="transmembrane region" description="Helical" evidence="1">
    <location>
        <begin position="69"/>
        <end position="87"/>
    </location>
</feature>
<sequence>MASDCLPHQELTEAIEAEGCSDISMEAKRFLIALAWTCKSARATSEGAVSSTVSLAERAKLWRIRGHDVSLIASLISLIASLISSGASGGTT</sequence>
<reference evidence="3" key="1">
    <citation type="journal article" date="2015" name="PLoS Genet.">
        <title>Genome Sequence and Transcriptome Analyses of Chrysochromulina tobin: Metabolic Tools for Enhanced Algal Fitness in the Prominent Order Prymnesiales (Haptophyceae).</title>
        <authorList>
            <person name="Hovde B.T."/>
            <person name="Deodato C.R."/>
            <person name="Hunsperger H.M."/>
            <person name="Ryken S.A."/>
            <person name="Yost W."/>
            <person name="Jha R.K."/>
            <person name="Patterson J."/>
            <person name="Monnat R.J. Jr."/>
            <person name="Barlow S.B."/>
            <person name="Starkenburg S.R."/>
            <person name="Cattolico R.A."/>
        </authorList>
    </citation>
    <scope>NUCLEOTIDE SEQUENCE</scope>
    <source>
        <strain evidence="3">CCMP291</strain>
    </source>
</reference>
<keyword evidence="3" id="KW-1185">Reference proteome</keyword>
<evidence type="ECO:0000256" key="1">
    <source>
        <dbReference type="SAM" id="Phobius"/>
    </source>
</evidence>
<keyword evidence="1" id="KW-0472">Membrane</keyword>
<keyword evidence="1" id="KW-0812">Transmembrane</keyword>
<comment type="caution">
    <text evidence="2">The sequence shown here is derived from an EMBL/GenBank/DDBJ whole genome shotgun (WGS) entry which is preliminary data.</text>
</comment>
<evidence type="ECO:0000313" key="3">
    <source>
        <dbReference type="Proteomes" id="UP000037460"/>
    </source>
</evidence>
<name>A0A0M0LR43_9EUKA</name>
<dbReference type="Proteomes" id="UP000037460">
    <property type="component" value="Unassembled WGS sequence"/>
</dbReference>
<protein>
    <submittedName>
        <fullName evidence="2">Uncharacterized protein</fullName>
    </submittedName>
</protein>